<feature type="compositionally biased region" description="Basic and acidic residues" evidence="1">
    <location>
        <begin position="16"/>
        <end position="32"/>
    </location>
</feature>
<feature type="region of interest" description="Disordered" evidence="1">
    <location>
        <begin position="16"/>
        <end position="112"/>
    </location>
</feature>
<dbReference type="Proteomes" id="UP000765509">
    <property type="component" value="Unassembled WGS sequence"/>
</dbReference>
<feature type="compositionally biased region" description="Basic residues" evidence="1">
    <location>
        <begin position="85"/>
        <end position="106"/>
    </location>
</feature>
<dbReference type="EMBL" id="AVOT02077601">
    <property type="protein sequence ID" value="MBW0565531.1"/>
    <property type="molecule type" value="Genomic_DNA"/>
</dbReference>
<protein>
    <submittedName>
        <fullName evidence="2">Uncharacterized protein</fullName>
    </submittedName>
</protein>
<reference evidence="2" key="1">
    <citation type="submission" date="2021-03" db="EMBL/GenBank/DDBJ databases">
        <title>Draft genome sequence of rust myrtle Austropuccinia psidii MF-1, a brazilian biotype.</title>
        <authorList>
            <person name="Quecine M.C."/>
            <person name="Pachon D.M.R."/>
            <person name="Bonatelli M.L."/>
            <person name="Correr F.H."/>
            <person name="Franceschini L.M."/>
            <person name="Leite T.F."/>
            <person name="Margarido G.R.A."/>
            <person name="Almeida C.A."/>
            <person name="Ferrarezi J.A."/>
            <person name="Labate C.A."/>
        </authorList>
    </citation>
    <scope>NUCLEOTIDE SEQUENCE</scope>
    <source>
        <strain evidence="2">MF-1</strain>
    </source>
</reference>
<proteinExistence type="predicted"/>
<evidence type="ECO:0000256" key="1">
    <source>
        <dbReference type="SAM" id="MobiDB-lite"/>
    </source>
</evidence>
<organism evidence="2 3">
    <name type="scientific">Austropuccinia psidii MF-1</name>
    <dbReference type="NCBI Taxonomy" id="1389203"/>
    <lineage>
        <taxon>Eukaryota</taxon>
        <taxon>Fungi</taxon>
        <taxon>Dikarya</taxon>
        <taxon>Basidiomycota</taxon>
        <taxon>Pucciniomycotina</taxon>
        <taxon>Pucciniomycetes</taxon>
        <taxon>Pucciniales</taxon>
        <taxon>Sphaerophragmiaceae</taxon>
        <taxon>Austropuccinia</taxon>
    </lineage>
</organism>
<evidence type="ECO:0000313" key="2">
    <source>
        <dbReference type="EMBL" id="MBW0565531.1"/>
    </source>
</evidence>
<gene>
    <name evidence="2" type="ORF">O181_105246</name>
</gene>
<name>A0A9Q3JNQ5_9BASI</name>
<accession>A0A9Q3JNQ5</accession>
<keyword evidence="3" id="KW-1185">Reference proteome</keyword>
<evidence type="ECO:0000313" key="3">
    <source>
        <dbReference type="Proteomes" id="UP000765509"/>
    </source>
</evidence>
<dbReference type="AlphaFoldDB" id="A0A9Q3JNQ5"/>
<comment type="caution">
    <text evidence="2">The sequence shown here is derived from an EMBL/GenBank/DDBJ whole genome shotgun (WGS) entry which is preliminary data.</text>
</comment>
<feature type="compositionally biased region" description="Basic and acidic residues" evidence="1">
    <location>
        <begin position="42"/>
        <end position="59"/>
    </location>
</feature>
<sequence>MPKPLAGGYELLITHKELSGSGQDHRAPRKMEPIVFQRKGKKDKELIEEPKSFIYRPEEGVGSDPSFGERRPSGINHLQTSSRSAKYKPKGPQKKQRSPKSNKGKVKCKDNWNIPYPQGYRIPKLEPSAMNSVLNMATTLMGFTTKEQERIERNVPCKE</sequence>